<dbReference type="Gene3D" id="3.30.1950.10">
    <property type="entry name" value="wza like domain"/>
    <property type="match status" value="1"/>
</dbReference>
<evidence type="ECO:0000259" key="4">
    <source>
        <dbReference type="Pfam" id="PF10531"/>
    </source>
</evidence>
<dbReference type="InterPro" id="IPR003715">
    <property type="entry name" value="Poly_export_N"/>
</dbReference>
<reference evidence="5 6" key="1">
    <citation type="submission" date="2018-03" db="EMBL/GenBank/DDBJ databases">
        <title>Genome sequencing of Simplicispira sp.</title>
        <authorList>
            <person name="Kim S.-J."/>
            <person name="Heo J."/>
            <person name="Kwon S.-W."/>
        </authorList>
    </citation>
    <scope>NUCLEOTIDE SEQUENCE [LARGE SCALE GENOMIC DNA]</scope>
    <source>
        <strain evidence="5 6">SC1-8</strain>
    </source>
</reference>
<dbReference type="Pfam" id="PF10531">
    <property type="entry name" value="SLBB"/>
    <property type="match status" value="1"/>
</dbReference>
<dbReference type="Pfam" id="PF02563">
    <property type="entry name" value="Poly_export"/>
    <property type="match status" value="1"/>
</dbReference>
<dbReference type="PANTHER" id="PTHR33619:SF3">
    <property type="entry name" value="POLYSACCHARIDE EXPORT PROTEIN GFCE-RELATED"/>
    <property type="match status" value="1"/>
</dbReference>
<dbReference type="InterPro" id="IPR019554">
    <property type="entry name" value="Soluble_ligand-bd"/>
</dbReference>
<keyword evidence="2" id="KW-1133">Transmembrane helix</keyword>
<dbReference type="KEGG" id="simp:C6571_03480"/>
<feature type="domain" description="Polysaccharide export protein N-terminal" evidence="3">
    <location>
        <begin position="128"/>
        <end position="202"/>
    </location>
</feature>
<keyword evidence="1" id="KW-0732">Signal</keyword>
<evidence type="ECO:0000256" key="2">
    <source>
        <dbReference type="SAM" id="Phobius"/>
    </source>
</evidence>
<feature type="domain" description="Soluble ligand binding" evidence="4">
    <location>
        <begin position="210"/>
        <end position="260"/>
    </location>
</feature>
<dbReference type="GO" id="GO:0015159">
    <property type="term" value="F:polysaccharide transmembrane transporter activity"/>
    <property type="evidence" value="ECO:0007669"/>
    <property type="project" value="InterPro"/>
</dbReference>
<accession>A0A2S0MXD8</accession>
<dbReference type="Proteomes" id="UP000239326">
    <property type="component" value="Chromosome"/>
</dbReference>
<evidence type="ECO:0000259" key="3">
    <source>
        <dbReference type="Pfam" id="PF02563"/>
    </source>
</evidence>
<dbReference type="OrthoDB" id="9815244at2"/>
<dbReference type="PANTHER" id="PTHR33619">
    <property type="entry name" value="POLYSACCHARIDE EXPORT PROTEIN GFCE-RELATED"/>
    <property type="match status" value="1"/>
</dbReference>
<keyword evidence="2" id="KW-0812">Transmembrane</keyword>
<protein>
    <submittedName>
        <fullName evidence="5">Uncharacterized protein</fullName>
    </submittedName>
</protein>
<keyword evidence="2" id="KW-0472">Membrane</keyword>
<keyword evidence="6" id="KW-1185">Reference proteome</keyword>
<proteinExistence type="predicted"/>
<evidence type="ECO:0000313" key="5">
    <source>
        <dbReference type="EMBL" id="AVO40467.1"/>
    </source>
</evidence>
<dbReference type="Gene3D" id="3.10.560.10">
    <property type="entry name" value="Outer membrane lipoprotein wza domain like"/>
    <property type="match status" value="1"/>
</dbReference>
<gene>
    <name evidence="5" type="ORF">C6571_03480</name>
</gene>
<dbReference type="EMBL" id="CP027669">
    <property type="protein sequence ID" value="AVO40467.1"/>
    <property type="molecule type" value="Genomic_DNA"/>
</dbReference>
<dbReference type="InterPro" id="IPR049712">
    <property type="entry name" value="Poly_export"/>
</dbReference>
<feature type="transmembrane region" description="Helical" evidence="2">
    <location>
        <begin position="68"/>
        <end position="87"/>
    </location>
</feature>
<organism evidence="5 6">
    <name type="scientific">Simplicispira suum</name>
    <dbReference type="NCBI Taxonomy" id="2109915"/>
    <lineage>
        <taxon>Bacteria</taxon>
        <taxon>Pseudomonadati</taxon>
        <taxon>Pseudomonadota</taxon>
        <taxon>Betaproteobacteria</taxon>
        <taxon>Burkholderiales</taxon>
        <taxon>Comamonadaceae</taxon>
        <taxon>Simplicispira</taxon>
    </lineage>
</organism>
<evidence type="ECO:0000256" key="1">
    <source>
        <dbReference type="ARBA" id="ARBA00022729"/>
    </source>
</evidence>
<dbReference type="AlphaFoldDB" id="A0A2S0MXD8"/>
<evidence type="ECO:0000313" key="6">
    <source>
        <dbReference type="Proteomes" id="UP000239326"/>
    </source>
</evidence>
<name>A0A2S0MXD8_9BURK</name>
<sequence length="323" mass="35166">MLAARDQAVAHSRRQDLQRLAARFPARFVSFCKPAIVLRTYTCVPALFAPDDENLIYMHHFLLLSRSLVTFPMALALALALMAWPAAAQEGVAMRTETSAPQPGKVVPGLDAPARKLQEAGAVPSALDSDYKITPSDLLEIEVFGVSELKRTVRVNTSGQIAMPLIGTLSVAGLTPSDAEALIALQYSSKNFLQDPQVSIFVKEFTTQRITLDGALTKPGVYPLTGQITLLRALAMAGGGGQLADMENVMLFRVTPDGQSVSQKYDVLKIRKGEAPDPMLQNDDVVVVNRNDARVTLRDSLFRDIIDTLNPFAQSYRNVATPQ</sequence>